<protein>
    <submittedName>
        <fullName evidence="2">S9 family peptidase</fullName>
    </submittedName>
</protein>
<comment type="caution">
    <text evidence="2">The sequence shown here is derived from an EMBL/GenBank/DDBJ whole genome shotgun (WGS) entry which is preliminary data.</text>
</comment>
<name>A0ABS2TUQ4_9ACTN</name>
<dbReference type="SUPFAM" id="SSF82171">
    <property type="entry name" value="DPP6 N-terminal domain-like"/>
    <property type="match status" value="1"/>
</dbReference>
<dbReference type="Pfam" id="PF00326">
    <property type="entry name" value="Peptidase_S9"/>
    <property type="match status" value="1"/>
</dbReference>
<keyword evidence="3" id="KW-1185">Reference proteome</keyword>
<dbReference type="Proteomes" id="UP000749040">
    <property type="component" value="Unassembled WGS sequence"/>
</dbReference>
<dbReference type="InterPro" id="IPR050585">
    <property type="entry name" value="Xaa-Pro_dipeptidyl-ppase/CocE"/>
</dbReference>
<dbReference type="PANTHER" id="PTHR43056">
    <property type="entry name" value="PEPTIDASE S9 PROLYL OLIGOPEPTIDASE"/>
    <property type="match status" value="1"/>
</dbReference>
<accession>A0ABS2TUQ4</accession>
<gene>
    <name evidence="2" type="ORF">ITX44_21455</name>
</gene>
<reference evidence="2 3" key="1">
    <citation type="submission" date="2021-01" db="EMBL/GenBank/DDBJ databases">
        <title>Streptomyces acididurans sp. nov., isolated from a peat swamp forest soil.</title>
        <authorList>
            <person name="Chantavorakit T."/>
            <person name="Duangmal K."/>
        </authorList>
    </citation>
    <scope>NUCLEOTIDE SEQUENCE [LARGE SCALE GENOMIC DNA]</scope>
    <source>
        <strain evidence="2 3">KK5PA1</strain>
    </source>
</reference>
<organism evidence="2 3">
    <name type="scientific">Actinacidiphila acididurans</name>
    <dbReference type="NCBI Taxonomy" id="2784346"/>
    <lineage>
        <taxon>Bacteria</taxon>
        <taxon>Bacillati</taxon>
        <taxon>Actinomycetota</taxon>
        <taxon>Actinomycetes</taxon>
        <taxon>Kitasatosporales</taxon>
        <taxon>Streptomycetaceae</taxon>
        <taxon>Actinacidiphila</taxon>
    </lineage>
</organism>
<evidence type="ECO:0000313" key="2">
    <source>
        <dbReference type="EMBL" id="MBM9507051.1"/>
    </source>
</evidence>
<dbReference type="EMBL" id="JADKYB010000011">
    <property type="protein sequence ID" value="MBM9507051.1"/>
    <property type="molecule type" value="Genomic_DNA"/>
</dbReference>
<evidence type="ECO:0000259" key="1">
    <source>
        <dbReference type="Pfam" id="PF00326"/>
    </source>
</evidence>
<dbReference type="InterPro" id="IPR029058">
    <property type="entry name" value="AB_hydrolase_fold"/>
</dbReference>
<proteinExistence type="predicted"/>
<sequence>MTALEQETMAYGSWPSPIDAATAAAHDGSPEFVGVVGEEVWWTAPRPAEGGRRALIRRRADGTEECPLPAPWNVRSRVIEYGGTPWAGAVADGSPVIVFVHFPDQRIYLFRPDEPGAGPRPLTPLSPVGGGLRWADLTLHPGRGEVWGVLEEFTGPGPSDVRRVPVAVPLDGSAAEDRQAVRELTAATHRFVTGPRLSPDGRRAAWIAWDHPRMPWDGTELRVADVTGDGLLTGARTLMGGPEESVAQTDWAADGSLLAATDRTGWWNVHRVDPDTGEAVNLCPREEEFGGPMWKLGYRWFAPLQHGLIAVLHGVGGQRLGLLDPATGEVTAATGPWTEWSPSLAATGGRVVGIAAGARTSHEIVELDTVTGRTRVIGGAHHDTVDPAYLPEAVHRTFPGPDGREVHANVYPPRNPQATGDGPAPWAVWVHGGPTGRAGMVLDLEVAYFTSRGIGVAEVNYGGSAGYGRAYRNRLREQWGVVDVEDCAAVAAGLVAEGAADPARLAIRGGSAGGWTSAAALTGTDTYACGTVLYPILDLTAWSPEGGETHDFESQYLESLIGPLAEVPERYRDRSPVTRADGVSVPFLLLQGLDDVICPPVQCDRFLAALAGRGIPHAYRAFEGEGHGFRRLDTLVTCLEAELSLYAQVFGFTAAGVPELELTV</sequence>
<dbReference type="RefSeq" id="WP_205358907.1">
    <property type="nucleotide sequence ID" value="NZ_JADKYB010000011.1"/>
</dbReference>
<feature type="domain" description="Peptidase S9 prolyl oligopeptidase catalytic" evidence="1">
    <location>
        <begin position="443"/>
        <end position="651"/>
    </location>
</feature>
<dbReference type="Gene3D" id="3.40.50.1820">
    <property type="entry name" value="alpha/beta hydrolase"/>
    <property type="match status" value="1"/>
</dbReference>
<dbReference type="InterPro" id="IPR001375">
    <property type="entry name" value="Peptidase_S9_cat"/>
</dbReference>
<dbReference type="SUPFAM" id="SSF53474">
    <property type="entry name" value="alpha/beta-Hydrolases"/>
    <property type="match status" value="1"/>
</dbReference>
<dbReference type="PANTHER" id="PTHR43056:SF5">
    <property type="entry name" value="PEPTIDASE S9 PROLYL OLIGOPEPTIDASE CATALYTIC DOMAIN-CONTAINING PROTEIN"/>
    <property type="match status" value="1"/>
</dbReference>
<evidence type="ECO:0000313" key="3">
    <source>
        <dbReference type="Proteomes" id="UP000749040"/>
    </source>
</evidence>